<comment type="caution">
    <text evidence="1">The sequence shown here is derived from an EMBL/GenBank/DDBJ whole genome shotgun (WGS) entry which is preliminary data.</text>
</comment>
<gene>
    <name evidence="1" type="ORF">M1E25_04065</name>
</gene>
<keyword evidence="2" id="KW-1185">Reference proteome</keyword>
<dbReference type="RefSeq" id="WP_251409604.1">
    <property type="nucleotide sequence ID" value="NZ_JAMQGM010000008.1"/>
</dbReference>
<evidence type="ECO:0000313" key="2">
    <source>
        <dbReference type="Proteomes" id="UP001167160"/>
    </source>
</evidence>
<dbReference type="EMBL" id="JAMQGM010000008">
    <property type="protein sequence ID" value="MCM2576538.1"/>
    <property type="molecule type" value="Genomic_DNA"/>
</dbReference>
<dbReference type="Gene3D" id="3.40.50.300">
    <property type="entry name" value="P-loop containing nucleotide triphosphate hydrolases"/>
    <property type="match status" value="1"/>
</dbReference>
<protein>
    <submittedName>
        <fullName evidence="1">Sulfotransferase family protein</fullName>
    </submittedName>
</protein>
<sequence length="247" mass="28011">MVDVTVIAMWAHPRSVSTAFLRMMIERGDMTVVHEPLVTLTDFGETTVNAGADADDGGEPVTVRTPGELFALFGKLAEERPVFFKDTVEYRYQYLFDHPETVAGMTHTFIVREPAAAIASHHAVKPEVTCPEIGYEHQYDLFRHVQDVTGRRPVVVSAERLLADPVGVVSRYCTETGLPFVPEALQWQPEDRAEFRLTRKWHVDAIASSGFRAPEKEYAATVENDERLRSYLEHHRPFYDLLVEHAL</sequence>
<dbReference type="PANTHER" id="PTHR48312:SF1">
    <property type="entry name" value="SULFOTRANSFERASE"/>
    <property type="match status" value="1"/>
</dbReference>
<dbReference type="InterPro" id="IPR027417">
    <property type="entry name" value="P-loop_NTPase"/>
</dbReference>
<name>A0ABT0X1W2_9ACTN</name>
<dbReference type="PANTHER" id="PTHR48312">
    <property type="match status" value="1"/>
</dbReference>
<organism evidence="1 2">
    <name type="scientific">Streptomyces meridianus</name>
    <dbReference type="NCBI Taxonomy" id="2938945"/>
    <lineage>
        <taxon>Bacteria</taxon>
        <taxon>Bacillati</taxon>
        <taxon>Actinomycetota</taxon>
        <taxon>Actinomycetes</taxon>
        <taxon>Kitasatosporales</taxon>
        <taxon>Streptomycetaceae</taxon>
        <taxon>Streptomyces</taxon>
    </lineage>
</organism>
<accession>A0ABT0X1W2</accession>
<dbReference type="Pfam" id="PF19798">
    <property type="entry name" value="Sulfotransfer_5"/>
    <property type="match status" value="1"/>
</dbReference>
<proteinExistence type="predicted"/>
<dbReference type="SUPFAM" id="SSF52540">
    <property type="entry name" value="P-loop containing nucleoside triphosphate hydrolases"/>
    <property type="match status" value="1"/>
</dbReference>
<dbReference type="Proteomes" id="UP001167160">
    <property type="component" value="Unassembled WGS sequence"/>
</dbReference>
<reference evidence="1" key="1">
    <citation type="journal article" date="2023" name="Int. J. Syst. Evol. Microbiol.">
        <title>Streptomyces meridianus sp. nov. isolated from brackish water of the Tagus estuary in Alcochete, Portugal.</title>
        <authorList>
            <person name="Santos J.D.N."/>
            <person name="Klimek D."/>
            <person name="Calusinska M."/>
            <person name="Lobo Da Cunha A."/>
            <person name="Catita J."/>
            <person name="Goncalves H."/>
            <person name="Gonzalez I."/>
            <person name="Reyes F."/>
            <person name="Lage O.M."/>
        </authorList>
    </citation>
    <scope>NUCLEOTIDE SEQUENCE</scope>
    <source>
        <strain evidence="1">MTZ3.1</strain>
    </source>
</reference>
<evidence type="ECO:0000313" key="1">
    <source>
        <dbReference type="EMBL" id="MCM2576538.1"/>
    </source>
</evidence>